<feature type="DNA-binding region" description="Homeobox" evidence="9">
    <location>
        <begin position="258"/>
        <end position="317"/>
    </location>
</feature>
<dbReference type="FunFam" id="1.10.10.60:FF:000053">
    <property type="entry name" value="H6 family homeobox 2"/>
    <property type="match status" value="1"/>
</dbReference>
<keyword evidence="6" id="KW-0804">Transcription</keyword>
<evidence type="ECO:0000256" key="5">
    <source>
        <dbReference type="ARBA" id="ARBA00023155"/>
    </source>
</evidence>
<evidence type="ECO:0000256" key="3">
    <source>
        <dbReference type="ARBA" id="ARBA00023015"/>
    </source>
</evidence>
<evidence type="ECO:0000256" key="6">
    <source>
        <dbReference type="ARBA" id="ARBA00023163"/>
    </source>
</evidence>
<evidence type="ECO:0000313" key="13">
    <source>
        <dbReference type="EMBL" id="KAK8745465.1"/>
    </source>
</evidence>
<name>A0AAW0Y0R7_CHEQU</name>
<feature type="compositionally biased region" description="Pro residues" evidence="11">
    <location>
        <begin position="203"/>
        <end position="217"/>
    </location>
</feature>
<feature type="compositionally biased region" description="Low complexity" evidence="11">
    <location>
        <begin position="13"/>
        <end position="32"/>
    </location>
</feature>
<evidence type="ECO:0000256" key="8">
    <source>
        <dbReference type="ARBA" id="ARBA00038165"/>
    </source>
</evidence>
<dbReference type="AlphaFoldDB" id="A0AAW0Y0R7"/>
<dbReference type="GO" id="GO:0000977">
    <property type="term" value="F:RNA polymerase II transcription regulatory region sequence-specific DNA binding"/>
    <property type="evidence" value="ECO:0007669"/>
    <property type="project" value="TreeGrafter"/>
</dbReference>
<dbReference type="SMART" id="SM00389">
    <property type="entry name" value="HOX"/>
    <property type="match status" value="1"/>
</dbReference>
<dbReference type="InterPro" id="IPR017970">
    <property type="entry name" value="Homeobox_CS"/>
</dbReference>
<feature type="region of interest" description="Disordered" evidence="11">
    <location>
        <begin position="1"/>
        <end position="98"/>
    </location>
</feature>
<keyword evidence="7 9" id="KW-0539">Nucleus</keyword>
<keyword evidence="14" id="KW-1185">Reference proteome</keyword>
<evidence type="ECO:0000256" key="2">
    <source>
        <dbReference type="ARBA" id="ARBA00022473"/>
    </source>
</evidence>
<dbReference type="Gene3D" id="1.10.10.60">
    <property type="entry name" value="Homeodomain-like"/>
    <property type="match status" value="1"/>
</dbReference>
<evidence type="ECO:0000256" key="10">
    <source>
        <dbReference type="RuleBase" id="RU000682"/>
    </source>
</evidence>
<feature type="compositionally biased region" description="Polar residues" evidence="11">
    <location>
        <begin position="41"/>
        <end position="56"/>
    </location>
</feature>
<dbReference type="PANTHER" id="PTHR46110">
    <property type="entry name" value="HOMEOBOX PROTEIN HMX"/>
    <property type="match status" value="1"/>
</dbReference>
<feature type="compositionally biased region" description="Low complexity" evidence="11">
    <location>
        <begin position="57"/>
        <end position="82"/>
    </location>
</feature>
<accession>A0AAW0Y0R7</accession>
<feature type="compositionally biased region" description="Low complexity" evidence="11">
    <location>
        <begin position="178"/>
        <end position="188"/>
    </location>
</feature>
<dbReference type="Pfam" id="PF00046">
    <property type="entry name" value="Homeodomain"/>
    <property type="match status" value="1"/>
</dbReference>
<evidence type="ECO:0000259" key="12">
    <source>
        <dbReference type="PROSITE" id="PS50071"/>
    </source>
</evidence>
<keyword evidence="5 9" id="KW-0371">Homeobox</keyword>
<sequence>MSYEVASVITRGSPAVASSRSPSPLGRRSPISILGDVHRTSAATPEVSSTSPNPARSSDSGASSPKTSSPPSHKSFSISSILSRDDPKKDSACDSPFSFSQQHDTLAARLGLMSHMSALAARHPLLSLYPDLGSVAPASPMTPLGGMGVPLAAKNPWYSPWALPPLAALASVREKENGSPPGVGVGSPLSEAPVEVVRSRSPSPMPRSPSPASPPSPSREDQRAGEGDGAGCVGGGAASSTASGGAGDDAEEDRKRRKKKTRTVFSRSQVFQLESTFDMKRYLSSSERAGLAASLHLTETQVKIWFQNRRNKWKRQLAAELEAANMAHAAQRLVRVPILYHDGSTSAEAAHTPPAPPPPNSLPPQSALPPYSLYYPPVTSTYSTTVQAPTPVRPTLSSLV</sequence>
<feature type="compositionally biased region" description="Basic and acidic residues" evidence="11">
    <location>
        <begin position="83"/>
        <end position="92"/>
    </location>
</feature>
<keyword evidence="2" id="KW-0217">Developmental protein</keyword>
<evidence type="ECO:0000256" key="11">
    <source>
        <dbReference type="SAM" id="MobiDB-lite"/>
    </source>
</evidence>
<evidence type="ECO:0000256" key="7">
    <source>
        <dbReference type="ARBA" id="ARBA00023242"/>
    </source>
</evidence>
<dbReference type="InterPro" id="IPR009057">
    <property type="entry name" value="Homeodomain-like_sf"/>
</dbReference>
<feature type="region of interest" description="Disordered" evidence="11">
    <location>
        <begin position="175"/>
        <end position="264"/>
    </location>
</feature>
<feature type="domain" description="Homeobox" evidence="12">
    <location>
        <begin position="256"/>
        <end position="316"/>
    </location>
</feature>
<proteinExistence type="inferred from homology"/>
<evidence type="ECO:0000256" key="1">
    <source>
        <dbReference type="ARBA" id="ARBA00004123"/>
    </source>
</evidence>
<dbReference type="SUPFAM" id="SSF46689">
    <property type="entry name" value="Homeodomain-like"/>
    <property type="match status" value="1"/>
</dbReference>
<keyword evidence="3" id="KW-0805">Transcription regulation</keyword>
<keyword evidence="4 9" id="KW-0238">DNA-binding</keyword>
<dbReference type="PANTHER" id="PTHR46110:SF3">
    <property type="entry name" value="HOMEOBOX PROTEIN HMX"/>
    <property type="match status" value="1"/>
</dbReference>
<dbReference type="CDD" id="cd00086">
    <property type="entry name" value="homeodomain"/>
    <property type="match status" value="1"/>
</dbReference>
<organism evidence="13 14">
    <name type="scientific">Cherax quadricarinatus</name>
    <name type="common">Australian red claw crayfish</name>
    <dbReference type="NCBI Taxonomy" id="27406"/>
    <lineage>
        <taxon>Eukaryota</taxon>
        <taxon>Metazoa</taxon>
        <taxon>Ecdysozoa</taxon>
        <taxon>Arthropoda</taxon>
        <taxon>Crustacea</taxon>
        <taxon>Multicrustacea</taxon>
        <taxon>Malacostraca</taxon>
        <taxon>Eumalacostraca</taxon>
        <taxon>Eucarida</taxon>
        <taxon>Decapoda</taxon>
        <taxon>Pleocyemata</taxon>
        <taxon>Astacidea</taxon>
        <taxon>Parastacoidea</taxon>
        <taxon>Parastacidae</taxon>
        <taxon>Cherax</taxon>
    </lineage>
</organism>
<comment type="similarity">
    <text evidence="8">Belongs to the HMX homeobox family.</text>
</comment>
<evidence type="ECO:0000256" key="4">
    <source>
        <dbReference type="ARBA" id="ARBA00023125"/>
    </source>
</evidence>
<comment type="subcellular location">
    <subcellularLocation>
        <location evidence="1 9 10">Nucleus</location>
    </subcellularLocation>
</comment>
<dbReference type="PRINTS" id="PR00024">
    <property type="entry name" value="HOMEOBOX"/>
</dbReference>
<comment type="caution">
    <text evidence="13">The sequence shown here is derived from an EMBL/GenBank/DDBJ whole genome shotgun (WGS) entry which is preliminary data.</text>
</comment>
<dbReference type="InterPro" id="IPR051300">
    <property type="entry name" value="HMX_Homeobox_TF"/>
</dbReference>
<dbReference type="Proteomes" id="UP001445076">
    <property type="component" value="Unassembled WGS sequence"/>
</dbReference>
<dbReference type="InterPro" id="IPR020479">
    <property type="entry name" value="HD_metazoa"/>
</dbReference>
<dbReference type="InterPro" id="IPR001356">
    <property type="entry name" value="HD"/>
</dbReference>
<dbReference type="PROSITE" id="PS50071">
    <property type="entry name" value="HOMEOBOX_2"/>
    <property type="match status" value="1"/>
</dbReference>
<dbReference type="GO" id="GO:0000981">
    <property type="term" value="F:DNA-binding transcription factor activity, RNA polymerase II-specific"/>
    <property type="evidence" value="ECO:0007669"/>
    <property type="project" value="InterPro"/>
</dbReference>
<gene>
    <name evidence="13" type="ORF">OTU49_000201</name>
</gene>
<feature type="compositionally biased region" description="Pro residues" evidence="11">
    <location>
        <begin position="353"/>
        <end position="362"/>
    </location>
</feature>
<feature type="region of interest" description="Disordered" evidence="11">
    <location>
        <begin position="345"/>
        <end position="367"/>
    </location>
</feature>
<evidence type="ECO:0000256" key="9">
    <source>
        <dbReference type="PROSITE-ProRule" id="PRU00108"/>
    </source>
</evidence>
<dbReference type="EMBL" id="JARKIK010000019">
    <property type="protein sequence ID" value="KAK8745465.1"/>
    <property type="molecule type" value="Genomic_DNA"/>
</dbReference>
<evidence type="ECO:0000313" key="14">
    <source>
        <dbReference type="Proteomes" id="UP001445076"/>
    </source>
</evidence>
<reference evidence="13 14" key="1">
    <citation type="journal article" date="2024" name="BMC Genomics">
        <title>Genome assembly of redclaw crayfish (Cherax quadricarinatus) provides insights into its immune adaptation and hypoxia tolerance.</title>
        <authorList>
            <person name="Liu Z."/>
            <person name="Zheng J."/>
            <person name="Li H."/>
            <person name="Fang K."/>
            <person name="Wang S."/>
            <person name="He J."/>
            <person name="Zhou D."/>
            <person name="Weng S."/>
            <person name="Chi M."/>
            <person name="Gu Z."/>
            <person name="He J."/>
            <person name="Li F."/>
            <person name="Wang M."/>
        </authorList>
    </citation>
    <scope>NUCLEOTIDE SEQUENCE [LARGE SCALE GENOMIC DNA]</scope>
    <source>
        <strain evidence="13">ZL_2023a</strain>
    </source>
</reference>
<protein>
    <recommendedName>
        <fullName evidence="12">Homeobox domain-containing protein</fullName>
    </recommendedName>
</protein>
<dbReference type="GO" id="GO:0005634">
    <property type="term" value="C:nucleus"/>
    <property type="evidence" value="ECO:0007669"/>
    <property type="project" value="UniProtKB-SubCell"/>
</dbReference>
<dbReference type="PROSITE" id="PS00027">
    <property type="entry name" value="HOMEOBOX_1"/>
    <property type="match status" value="1"/>
</dbReference>
<feature type="compositionally biased region" description="Gly residues" evidence="11">
    <location>
        <begin position="227"/>
        <end position="237"/>
    </location>
</feature>